<keyword evidence="5" id="KW-1185">Reference proteome</keyword>
<dbReference type="PROSITE" id="PS00893">
    <property type="entry name" value="NUDIX_BOX"/>
    <property type="match status" value="1"/>
</dbReference>
<comment type="cofactor">
    <cofactor evidence="1">
        <name>Mg(2+)</name>
        <dbReference type="ChEBI" id="CHEBI:18420"/>
    </cofactor>
</comment>
<protein>
    <submittedName>
        <fullName evidence="4">ADP-ribose pyrophosphatase</fullName>
    </submittedName>
</protein>
<evidence type="ECO:0000256" key="2">
    <source>
        <dbReference type="ARBA" id="ARBA00022801"/>
    </source>
</evidence>
<evidence type="ECO:0000259" key="3">
    <source>
        <dbReference type="PROSITE" id="PS51462"/>
    </source>
</evidence>
<dbReference type="Proteomes" id="UP001174909">
    <property type="component" value="Unassembled WGS sequence"/>
</dbReference>
<dbReference type="Gene3D" id="3.90.79.10">
    <property type="entry name" value="Nucleoside Triphosphate Pyrophosphohydrolase"/>
    <property type="match status" value="1"/>
</dbReference>
<dbReference type="GO" id="GO:0016787">
    <property type="term" value="F:hydrolase activity"/>
    <property type="evidence" value="ECO:0007669"/>
    <property type="project" value="UniProtKB-KW"/>
</dbReference>
<feature type="domain" description="Nudix hydrolase" evidence="3">
    <location>
        <begin position="39"/>
        <end position="167"/>
    </location>
</feature>
<dbReference type="GO" id="GO:0006753">
    <property type="term" value="P:nucleoside phosphate metabolic process"/>
    <property type="evidence" value="ECO:0007669"/>
    <property type="project" value="TreeGrafter"/>
</dbReference>
<dbReference type="SUPFAM" id="SSF55811">
    <property type="entry name" value="Nudix"/>
    <property type="match status" value="1"/>
</dbReference>
<dbReference type="InterPro" id="IPR000086">
    <property type="entry name" value="NUDIX_hydrolase_dom"/>
</dbReference>
<name>A0AA35TXF9_GEOBA</name>
<dbReference type="PANTHER" id="PTHR11839">
    <property type="entry name" value="UDP/ADP-SUGAR PYROPHOSPHATASE"/>
    <property type="match status" value="1"/>
</dbReference>
<dbReference type="GO" id="GO:0005829">
    <property type="term" value="C:cytosol"/>
    <property type="evidence" value="ECO:0007669"/>
    <property type="project" value="TreeGrafter"/>
</dbReference>
<dbReference type="EMBL" id="CASHTH010004210">
    <property type="protein sequence ID" value="CAI8054801.1"/>
    <property type="molecule type" value="Genomic_DNA"/>
</dbReference>
<proteinExistence type="predicted"/>
<sequence>MQPEEQIASREIYDGKIIKVRVDDILMRSGTKSVREVVDHANAVVIAPIDADDNVLLVRQYRYAAGQSLLEAPAGLIEEGEDPDDCAQRELAEEIGYASRNLRILGGFWSSPGFCTEFMYAYLAKDLVPRSLQADDDEDIQVEKVPLSRIPQLIRLGEIQDAKSIAALLMATCIFDA</sequence>
<reference evidence="4" key="1">
    <citation type="submission" date="2023-03" db="EMBL/GenBank/DDBJ databases">
        <authorList>
            <person name="Steffen K."/>
            <person name="Cardenas P."/>
        </authorList>
    </citation>
    <scope>NUCLEOTIDE SEQUENCE</scope>
</reference>
<dbReference type="GO" id="GO:0019693">
    <property type="term" value="P:ribose phosphate metabolic process"/>
    <property type="evidence" value="ECO:0007669"/>
    <property type="project" value="TreeGrafter"/>
</dbReference>
<dbReference type="Pfam" id="PF00293">
    <property type="entry name" value="NUDIX"/>
    <property type="match status" value="1"/>
</dbReference>
<dbReference type="InterPro" id="IPR020084">
    <property type="entry name" value="NUDIX_hydrolase_CS"/>
</dbReference>
<dbReference type="PANTHER" id="PTHR11839:SF18">
    <property type="entry name" value="NUDIX HYDROLASE DOMAIN-CONTAINING PROTEIN"/>
    <property type="match status" value="1"/>
</dbReference>
<dbReference type="CDD" id="cd03424">
    <property type="entry name" value="NUDIX_ADPRase_Nudt5_UGPPase_Nudt14"/>
    <property type="match status" value="1"/>
</dbReference>
<evidence type="ECO:0000256" key="1">
    <source>
        <dbReference type="ARBA" id="ARBA00001946"/>
    </source>
</evidence>
<dbReference type="FunFam" id="3.90.79.10:FF:000024">
    <property type="entry name" value="ADP-ribose pyrophosphatase"/>
    <property type="match status" value="1"/>
</dbReference>
<comment type="caution">
    <text evidence="4">The sequence shown here is derived from an EMBL/GenBank/DDBJ whole genome shotgun (WGS) entry which is preliminary data.</text>
</comment>
<evidence type="ECO:0000313" key="5">
    <source>
        <dbReference type="Proteomes" id="UP001174909"/>
    </source>
</evidence>
<organism evidence="4 5">
    <name type="scientific">Geodia barretti</name>
    <name type="common">Barrett's horny sponge</name>
    <dbReference type="NCBI Taxonomy" id="519541"/>
    <lineage>
        <taxon>Eukaryota</taxon>
        <taxon>Metazoa</taxon>
        <taxon>Porifera</taxon>
        <taxon>Demospongiae</taxon>
        <taxon>Heteroscleromorpha</taxon>
        <taxon>Tetractinellida</taxon>
        <taxon>Astrophorina</taxon>
        <taxon>Geodiidae</taxon>
        <taxon>Geodia</taxon>
    </lineage>
</organism>
<dbReference type="InterPro" id="IPR015797">
    <property type="entry name" value="NUDIX_hydrolase-like_dom_sf"/>
</dbReference>
<dbReference type="PROSITE" id="PS51462">
    <property type="entry name" value="NUDIX"/>
    <property type="match status" value="1"/>
</dbReference>
<gene>
    <name evidence="4" type="ORF">GBAR_LOCUS29887</name>
</gene>
<evidence type="ECO:0000313" key="4">
    <source>
        <dbReference type="EMBL" id="CAI8054801.1"/>
    </source>
</evidence>
<dbReference type="AlphaFoldDB" id="A0AA35TXF9"/>
<accession>A0AA35TXF9</accession>
<keyword evidence="2" id="KW-0378">Hydrolase</keyword>